<organism evidence="2 3">
    <name type="scientific">Solirubrobacter deserti</name>
    <dbReference type="NCBI Taxonomy" id="2282478"/>
    <lineage>
        <taxon>Bacteria</taxon>
        <taxon>Bacillati</taxon>
        <taxon>Actinomycetota</taxon>
        <taxon>Thermoleophilia</taxon>
        <taxon>Solirubrobacterales</taxon>
        <taxon>Solirubrobacteraceae</taxon>
        <taxon>Solirubrobacter</taxon>
    </lineage>
</organism>
<dbReference type="SMART" id="SM00955">
    <property type="entry name" value="RNB"/>
    <property type="match status" value="1"/>
</dbReference>
<evidence type="ECO:0000259" key="1">
    <source>
        <dbReference type="PROSITE" id="PS50126"/>
    </source>
</evidence>
<dbReference type="SUPFAM" id="SSF50249">
    <property type="entry name" value="Nucleic acid-binding proteins"/>
    <property type="match status" value="2"/>
</dbReference>
<dbReference type="Proteomes" id="UP001147700">
    <property type="component" value="Unassembled WGS sequence"/>
</dbReference>
<dbReference type="PANTHER" id="PTHR23355">
    <property type="entry name" value="RIBONUCLEASE"/>
    <property type="match status" value="1"/>
</dbReference>
<dbReference type="InterPro" id="IPR012340">
    <property type="entry name" value="NA-bd_OB-fold"/>
</dbReference>
<dbReference type="Pfam" id="PF00575">
    <property type="entry name" value="S1"/>
    <property type="match status" value="1"/>
</dbReference>
<feature type="domain" description="S1 motif" evidence="1">
    <location>
        <begin position="468"/>
        <end position="546"/>
    </location>
</feature>
<dbReference type="PANTHER" id="PTHR23355:SF9">
    <property type="entry name" value="DIS3-LIKE EXONUCLEASE 2"/>
    <property type="match status" value="1"/>
</dbReference>
<evidence type="ECO:0000313" key="3">
    <source>
        <dbReference type="Proteomes" id="UP001147700"/>
    </source>
</evidence>
<dbReference type="RefSeq" id="WP_202956909.1">
    <property type="nucleotide sequence ID" value="NZ_JAPCID010000051.1"/>
</dbReference>
<dbReference type="EMBL" id="JAPCID010000051">
    <property type="protein sequence ID" value="MDA0141173.1"/>
    <property type="molecule type" value="Genomic_DNA"/>
</dbReference>
<dbReference type="SMART" id="SM00316">
    <property type="entry name" value="S1"/>
    <property type="match status" value="1"/>
</dbReference>
<gene>
    <name evidence="2" type="ORF">OJ962_26985</name>
</gene>
<comment type="caution">
    <text evidence="2">The sequence shown here is derived from an EMBL/GenBank/DDBJ whole genome shotgun (WGS) entry which is preliminary data.</text>
</comment>
<dbReference type="Gene3D" id="2.40.50.140">
    <property type="entry name" value="Nucleic acid-binding proteins"/>
    <property type="match status" value="1"/>
</dbReference>
<dbReference type="Pfam" id="PF00773">
    <property type="entry name" value="RNB"/>
    <property type="match status" value="1"/>
</dbReference>
<dbReference type="InterPro" id="IPR001900">
    <property type="entry name" value="RNase_II/R"/>
</dbReference>
<name>A0ABT4RRF6_9ACTN</name>
<evidence type="ECO:0000313" key="2">
    <source>
        <dbReference type="EMBL" id="MDA0141173.1"/>
    </source>
</evidence>
<dbReference type="InterPro" id="IPR050180">
    <property type="entry name" value="RNR_Ribonuclease"/>
</dbReference>
<dbReference type="PROSITE" id="PS50126">
    <property type="entry name" value="S1"/>
    <property type="match status" value="1"/>
</dbReference>
<proteinExistence type="predicted"/>
<sequence length="548" mass="60796">MTLVGVLSKHGKHYAVTPLFEPGPRIEVEKPRREGVGDLVEVGAAKGRRFRVVRRLGRPDVARDVLEGLMLQRGLRRRFDPLVERAAREAAPDESGRRDLRELPTFTIDPPTARDFDDAISAEELDDGAVRVWVHIADVAAFVPAGSPVDREAFRRGTSVYVPGLVEPMLPEALSNGACSLVPHQDRLAVTVELEFDGAAVRRTAFHRSIIRSDARLSYPEVDELFAAGEAGPQGLAAARRVARALADKRAARGALTVESSEPEFAFSREGHVRGVESSEATESHELIEFLMIAANEAVADLLEKRKLAGVFRVHEPPDPARVEHLLDQLTSLDLPVPPAPEHLTAKQAGELVEEAARRVHGPAYTSLILRSLKQARYSARNLGHFGLRSERYCHFTSPIRRYPDLICHRALLNALGFDEPTVRPHDLEPAAEWCSQRERDAMSIERAADNVARAFLLESELFQTSWQREFTGEVRGVIGAGAFVAFDGFEGLLPVRALRDDWWDLNEQETMLVARSGKRIRIGDEVTVQVEKIDAPRGRVDLLPVTL</sequence>
<keyword evidence="3" id="KW-1185">Reference proteome</keyword>
<accession>A0ABT4RRF6</accession>
<reference evidence="2" key="1">
    <citation type="submission" date="2022-10" db="EMBL/GenBank/DDBJ databases">
        <title>The WGS of Solirubrobacter sp. CPCC 204708.</title>
        <authorList>
            <person name="Jiang Z."/>
        </authorList>
    </citation>
    <scope>NUCLEOTIDE SEQUENCE</scope>
    <source>
        <strain evidence="2">CPCC 204708</strain>
    </source>
</reference>
<protein>
    <submittedName>
        <fullName evidence="2">RNB domain-containing ribonuclease</fullName>
    </submittedName>
</protein>
<dbReference type="InterPro" id="IPR003029">
    <property type="entry name" value="S1_domain"/>
</dbReference>